<organism evidence="2 3">
    <name type="scientific">Scyliorhinus torazame</name>
    <name type="common">Cloudy catshark</name>
    <name type="synonym">Catulus torazame</name>
    <dbReference type="NCBI Taxonomy" id="75743"/>
    <lineage>
        <taxon>Eukaryota</taxon>
        <taxon>Metazoa</taxon>
        <taxon>Chordata</taxon>
        <taxon>Craniata</taxon>
        <taxon>Vertebrata</taxon>
        <taxon>Chondrichthyes</taxon>
        <taxon>Elasmobranchii</taxon>
        <taxon>Galeomorphii</taxon>
        <taxon>Galeoidea</taxon>
        <taxon>Carcharhiniformes</taxon>
        <taxon>Scyliorhinidae</taxon>
        <taxon>Scyliorhinus</taxon>
    </lineage>
</organism>
<dbReference type="Proteomes" id="UP000288216">
    <property type="component" value="Unassembled WGS sequence"/>
</dbReference>
<evidence type="ECO:0000256" key="1">
    <source>
        <dbReference type="SAM" id="SignalP"/>
    </source>
</evidence>
<evidence type="ECO:0000313" key="2">
    <source>
        <dbReference type="EMBL" id="GCB62935.1"/>
    </source>
</evidence>
<dbReference type="EMBL" id="BFAA01007857">
    <property type="protein sequence ID" value="GCB62935.1"/>
    <property type="molecule type" value="Genomic_DNA"/>
</dbReference>
<feature type="chain" id="PRO_5019477580" evidence="1">
    <location>
        <begin position="16"/>
        <end position="129"/>
    </location>
</feature>
<name>A0A401NPY4_SCYTO</name>
<proteinExistence type="predicted"/>
<keyword evidence="1" id="KW-0732">Signal</keyword>
<sequence>MLLALTLAWVASAYSIEIQNETYSCGLTHWVVVRIPLHFNFSTSCKEEWTEFPKKILIALVATPSEPQCHLPCVKVSHREIILNECLQVKLLVICDDGIKTWETRIVFHGKETRRTPKEENSGRRRLCK</sequence>
<accession>A0A401NPY4</accession>
<protein>
    <submittedName>
        <fullName evidence="2">Uncharacterized protein</fullName>
    </submittedName>
</protein>
<reference evidence="2 3" key="1">
    <citation type="journal article" date="2018" name="Nat. Ecol. Evol.">
        <title>Shark genomes provide insights into elasmobranch evolution and the origin of vertebrates.</title>
        <authorList>
            <person name="Hara Y"/>
            <person name="Yamaguchi K"/>
            <person name="Onimaru K"/>
            <person name="Kadota M"/>
            <person name="Koyanagi M"/>
            <person name="Keeley SD"/>
            <person name="Tatsumi K"/>
            <person name="Tanaka K"/>
            <person name="Motone F"/>
            <person name="Kageyama Y"/>
            <person name="Nozu R"/>
            <person name="Adachi N"/>
            <person name="Nishimura O"/>
            <person name="Nakagawa R"/>
            <person name="Tanegashima C"/>
            <person name="Kiyatake I"/>
            <person name="Matsumoto R"/>
            <person name="Murakumo K"/>
            <person name="Nishida K"/>
            <person name="Terakita A"/>
            <person name="Kuratani S"/>
            <person name="Sato K"/>
            <person name="Hyodo S Kuraku.S."/>
        </authorList>
    </citation>
    <scope>NUCLEOTIDE SEQUENCE [LARGE SCALE GENOMIC DNA]</scope>
</reference>
<gene>
    <name evidence="2" type="ORF">scyTo_0014563</name>
</gene>
<dbReference type="AlphaFoldDB" id="A0A401NPY4"/>
<keyword evidence="3" id="KW-1185">Reference proteome</keyword>
<comment type="caution">
    <text evidence="2">The sequence shown here is derived from an EMBL/GenBank/DDBJ whole genome shotgun (WGS) entry which is preliminary data.</text>
</comment>
<feature type="signal peptide" evidence="1">
    <location>
        <begin position="1"/>
        <end position="15"/>
    </location>
</feature>
<evidence type="ECO:0000313" key="3">
    <source>
        <dbReference type="Proteomes" id="UP000288216"/>
    </source>
</evidence>